<dbReference type="InterPro" id="IPR000700">
    <property type="entry name" value="PAS-assoc_C"/>
</dbReference>
<dbReference type="Proteomes" id="UP000242915">
    <property type="component" value="Unassembled WGS sequence"/>
</dbReference>
<evidence type="ECO:0000256" key="15">
    <source>
        <dbReference type="ARBA" id="ARBA00023136"/>
    </source>
</evidence>
<evidence type="ECO:0000256" key="1">
    <source>
        <dbReference type="ARBA" id="ARBA00000085"/>
    </source>
</evidence>
<keyword evidence="26" id="KW-1185">Reference proteome</keyword>
<dbReference type="SUPFAM" id="SSF53850">
    <property type="entry name" value="Periplasmic binding protein-like II"/>
    <property type="match status" value="2"/>
</dbReference>
<dbReference type="InterPro" id="IPR036641">
    <property type="entry name" value="HPT_dom_sf"/>
</dbReference>
<dbReference type="PROSITE" id="PS50112">
    <property type="entry name" value="PAS"/>
    <property type="match status" value="1"/>
</dbReference>
<dbReference type="InterPro" id="IPR005467">
    <property type="entry name" value="His_kinase_dom"/>
</dbReference>
<dbReference type="SUPFAM" id="SSF55785">
    <property type="entry name" value="PYP-like sensor domain (PAS domain)"/>
    <property type="match status" value="1"/>
</dbReference>
<dbReference type="InterPro" id="IPR036097">
    <property type="entry name" value="HisK_dim/P_sf"/>
</dbReference>
<dbReference type="GO" id="GO:0009927">
    <property type="term" value="F:histidine phosphotransfer kinase activity"/>
    <property type="evidence" value="ECO:0007669"/>
    <property type="project" value="TreeGrafter"/>
</dbReference>
<dbReference type="CDD" id="cd00082">
    <property type="entry name" value="HisKA"/>
    <property type="match status" value="1"/>
</dbReference>
<dbReference type="InterPro" id="IPR003661">
    <property type="entry name" value="HisK_dim/P_dom"/>
</dbReference>
<feature type="transmembrane region" description="Helical" evidence="18">
    <location>
        <begin position="540"/>
        <end position="561"/>
    </location>
</feature>
<dbReference type="Pfam" id="PF00072">
    <property type="entry name" value="Response_reg"/>
    <property type="match status" value="1"/>
</dbReference>
<dbReference type="InterPro" id="IPR003594">
    <property type="entry name" value="HATPase_dom"/>
</dbReference>
<evidence type="ECO:0000256" key="8">
    <source>
        <dbReference type="ARBA" id="ARBA00022692"/>
    </source>
</evidence>
<dbReference type="InterPro" id="IPR013656">
    <property type="entry name" value="PAS_4"/>
</dbReference>
<dbReference type="SMART" id="SM00448">
    <property type="entry name" value="REC"/>
    <property type="match status" value="1"/>
</dbReference>
<dbReference type="SUPFAM" id="SSF47384">
    <property type="entry name" value="Homodimeric domain of signal transducing histidine kinase"/>
    <property type="match status" value="1"/>
</dbReference>
<dbReference type="PROSITE" id="PS50110">
    <property type="entry name" value="RESPONSE_REGULATORY"/>
    <property type="match status" value="1"/>
</dbReference>
<dbReference type="SMART" id="SM00091">
    <property type="entry name" value="PAS"/>
    <property type="match status" value="1"/>
</dbReference>
<organism evidence="25 26">
    <name type="scientific">Pseudomonas segetis</name>
    <dbReference type="NCBI Taxonomy" id="298908"/>
    <lineage>
        <taxon>Bacteria</taxon>
        <taxon>Pseudomonadati</taxon>
        <taxon>Pseudomonadota</taxon>
        <taxon>Gammaproteobacteria</taxon>
        <taxon>Pseudomonadales</taxon>
        <taxon>Pseudomonadaceae</taxon>
        <taxon>Pseudomonas</taxon>
    </lineage>
</organism>
<dbReference type="Pfam" id="PF02518">
    <property type="entry name" value="HATPase_c"/>
    <property type="match status" value="1"/>
</dbReference>
<keyword evidence="6 17" id="KW-0597">Phosphoprotein</keyword>
<keyword evidence="14" id="KW-0902">Two-component regulatory system</keyword>
<evidence type="ECO:0000256" key="3">
    <source>
        <dbReference type="ARBA" id="ARBA00012438"/>
    </source>
</evidence>
<reference evidence="26" key="1">
    <citation type="submission" date="2017-06" db="EMBL/GenBank/DDBJ databases">
        <authorList>
            <person name="Varghese N."/>
            <person name="Submissions S."/>
        </authorList>
    </citation>
    <scope>NUCLEOTIDE SEQUENCE [LARGE SCALE GENOMIC DNA]</scope>
    <source>
        <strain evidence="26">CIP 108523</strain>
    </source>
</reference>
<evidence type="ECO:0000259" key="22">
    <source>
        <dbReference type="PROSITE" id="PS50112"/>
    </source>
</evidence>
<dbReference type="Pfam" id="PF01627">
    <property type="entry name" value="Hpt"/>
    <property type="match status" value="1"/>
</dbReference>
<dbReference type="Gene3D" id="3.30.565.10">
    <property type="entry name" value="Histidine kinase-like ATPase, C-terminal domain"/>
    <property type="match status" value="1"/>
</dbReference>
<dbReference type="Gene3D" id="1.10.287.130">
    <property type="match status" value="1"/>
</dbReference>
<dbReference type="AlphaFoldDB" id="A0A239CNY2"/>
<dbReference type="GO" id="GO:0000155">
    <property type="term" value="F:phosphorelay sensor kinase activity"/>
    <property type="evidence" value="ECO:0007669"/>
    <property type="project" value="InterPro"/>
</dbReference>
<accession>A0A239CNY2</accession>
<dbReference type="InterPro" id="IPR008207">
    <property type="entry name" value="Sig_transdc_His_kin_Hpt_dom"/>
</dbReference>
<dbReference type="Pfam" id="PF00497">
    <property type="entry name" value="SBP_bac_3"/>
    <property type="match status" value="2"/>
</dbReference>
<dbReference type="InterPro" id="IPR035965">
    <property type="entry name" value="PAS-like_dom_sf"/>
</dbReference>
<dbReference type="CDD" id="cd13707">
    <property type="entry name" value="PBP2_BvgS_D2"/>
    <property type="match status" value="1"/>
</dbReference>
<feature type="domain" description="PAC" evidence="23">
    <location>
        <begin position="647"/>
        <end position="703"/>
    </location>
</feature>
<dbReference type="EC" id="2.7.13.3" evidence="3"/>
<evidence type="ECO:0000256" key="19">
    <source>
        <dbReference type="SAM" id="SignalP"/>
    </source>
</evidence>
<dbReference type="PROSITE" id="PS50894">
    <property type="entry name" value="HPT"/>
    <property type="match status" value="1"/>
</dbReference>
<gene>
    <name evidence="25" type="ORF">SAMN05216255_1820</name>
</gene>
<dbReference type="Pfam" id="PF00512">
    <property type="entry name" value="HisKA"/>
    <property type="match status" value="1"/>
</dbReference>
<evidence type="ECO:0000256" key="16">
    <source>
        <dbReference type="PROSITE-ProRule" id="PRU00110"/>
    </source>
</evidence>
<comment type="subcellular location">
    <subcellularLocation>
        <location evidence="2">Cell inner membrane</location>
        <topology evidence="2">Multi-pass membrane protein</topology>
    </subcellularLocation>
</comment>
<feature type="domain" description="Histidine kinase" evidence="20">
    <location>
        <begin position="721"/>
        <end position="939"/>
    </location>
</feature>
<dbReference type="CDD" id="cd16922">
    <property type="entry name" value="HATPase_EvgS-ArcB-TorS-like"/>
    <property type="match status" value="1"/>
</dbReference>
<evidence type="ECO:0000256" key="11">
    <source>
        <dbReference type="ARBA" id="ARBA00022777"/>
    </source>
</evidence>
<evidence type="ECO:0000256" key="2">
    <source>
        <dbReference type="ARBA" id="ARBA00004429"/>
    </source>
</evidence>
<dbReference type="Gene3D" id="3.40.190.10">
    <property type="entry name" value="Periplasmic binding protein-like II"/>
    <property type="match status" value="4"/>
</dbReference>
<dbReference type="FunFam" id="3.30.565.10:FF:000010">
    <property type="entry name" value="Sensor histidine kinase RcsC"/>
    <property type="match status" value="1"/>
</dbReference>
<keyword evidence="4" id="KW-1003">Cell membrane</keyword>
<dbReference type="NCBIfam" id="TIGR00229">
    <property type="entry name" value="sensory_box"/>
    <property type="match status" value="1"/>
</dbReference>
<evidence type="ECO:0000256" key="6">
    <source>
        <dbReference type="ARBA" id="ARBA00022553"/>
    </source>
</evidence>
<evidence type="ECO:0000256" key="18">
    <source>
        <dbReference type="SAM" id="Phobius"/>
    </source>
</evidence>
<keyword evidence="5" id="KW-0997">Cell inner membrane</keyword>
<dbReference type="SMART" id="SM00062">
    <property type="entry name" value="PBPb"/>
    <property type="match status" value="2"/>
</dbReference>
<dbReference type="Gene3D" id="1.20.120.160">
    <property type="entry name" value="HPT domain"/>
    <property type="match status" value="1"/>
</dbReference>
<feature type="signal peptide" evidence="19">
    <location>
        <begin position="1"/>
        <end position="23"/>
    </location>
</feature>
<feature type="domain" description="HPt" evidence="24">
    <location>
        <begin position="1106"/>
        <end position="1199"/>
    </location>
</feature>
<dbReference type="Gene3D" id="3.40.50.2300">
    <property type="match status" value="1"/>
</dbReference>
<dbReference type="InterPro" id="IPR049870">
    <property type="entry name" value="BvgS-like_periplasmic1"/>
</dbReference>
<keyword evidence="11 25" id="KW-0418">Kinase</keyword>
<dbReference type="InterPro" id="IPR049871">
    <property type="entry name" value="BvgS-like_periplasmic2"/>
</dbReference>
<keyword evidence="8 18" id="KW-0812">Transmembrane</keyword>
<dbReference type="SUPFAM" id="SSF52172">
    <property type="entry name" value="CheY-like"/>
    <property type="match status" value="1"/>
</dbReference>
<keyword evidence="12" id="KW-0067">ATP-binding</keyword>
<dbReference type="InterPro" id="IPR001789">
    <property type="entry name" value="Sig_transdc_resp-reg_receiver"/>
</dbReference>
<evidence type="ECO:0000259" key="20">
    <source>
        <dbReference type="PROSITE" id="PS50109"/>
    </source>
</evidence>
<feature type="modified residue" description="Phosphohistidine" evidence="16">
    <location>
        <position position="1145"/>
    </location>
</feature>
<dbReference type="CDD" id="cd00088">
    <property type="entry name" value="HPT"/>
    <property type="match status" value="1"/>
</dbReference>
<evidence type="ECO:0000256" key="5">
    <source>
        <dbReference type="ARBA" id="ARBA00022519"/>
    </source>
</evidence>
<dbReference type="CDD" id="cd00130">
    <property type="entry name" value="PAS"/>
    <property type="match status" value="1"/>
</dbReference>
<evidence type="ECO:0000259" key="21">
    <source>
        <dbReference type="PROSITE" id="PS50110"/>
    </source>
</evidence>
<dbReference type="Pfam" id="PF08448">
    <property type="entry name" value="PAS_4"/>
    <property type="match status" value="1"/>
</dbReference>
<keyword evidence="7" id="KW-0808">Transferase</keyword>
<dbReference type="PANTHER" id="PTHR43047">
    <property type="entry name" value="TWO-COMPONENT HISTIDINE PROTEIN KINASE"/>
    <property type="match status" value="1"/>
</dbReference>
<evidence type="ECO:0000313" key="25">
    <source>
        <dbReference type="EMBL" id="SNS21850.1"/>
    </source>
</evidence>
<dbReference type="InterPro" id="IPR011006">
    <property type="entry name" value="CheY-like_superfamily"/>
</dbReference>
<name>A0A239CNY2_9PSED</name>
<sequence>MANFLRITCVFLLSLCALSDAHAAETTGEFTRLELLGLSQPVLHRTQLSEDDWNWLRKKETLVLGTYGTDYPPFRLGADSNEFSGVTADILALISRELGIKVEAHLYKSRQAAVEALQNGELDMLSSLGPIESAPDLLKTKRYVNLTPALVQGTEKGWQATEKNLSGSKIAYNYLDISRSQAQALAPGAILTPFSSDLESFSSVAFGSQDAVLSNVVSANYLVNTFYANELKVIHAFWGEPPDGARFVLRSDNQRLLNILNNVIRNGISPEQRKLIIKRWNGGGLSNIKMPELTRLQKRWVATHPTLRVGVAENFPPYSYIGNDDHYYGITSDLLTLIQTQTDLEIEIIRFAKLDDMIEALINGKVDMLADISPSDQRRDWMTFSRSYLPTPYALVSPVSQQRILSLDKTSNKRIAIADEHALIPFLREQYPNLKLVEATDTPDAFAMVAAGEADFTIQPLFVARYYLARFYQKQLHISMTLTKPLSAASFALRRGDRQLQEIINSALVEISPDEYGALINRWRSRVVLSPPSWRNYKPLIYQAITAAVIVLMIFLGWNFYLRNQIRKRKAAERELSEQIQFMELLINGTPHPIYVRDLDMSVRICNDSYLQALGASREDVIGHADLRHFSPEDAQAIMRDHHQVITEREPVIVDRKITLNGEPRVIYHWKLPYVDRKGVVRGIIGGWVDISDRRALIEQLRAAKDQADKANRTKTTFLATMSHEIRTPLNAVIGMLELALKRETNAPADHASLEVAYNSARGLLELIGDILDVAHIESGHLSIHPERADLRQIAEGVVRVFEGLARQKSLELRLELEGALDEQVLLDPLRFRQVLSNLVSNAIKFTARGHVLLKLVGTALDDDYLQLRVEVSDTGIGISPKNQKTLFQPFVQVHETSGGSGLGLMICRNLVEMMGGSLELESQEGMGTCVSVSLKLLCLEPVQSSVTLSPPEHAPRQALPKLKILVVDDHPANRMLLAQQMEFLGQQVECAVDGENAFALWQSQHFDLVITDCNMPVMNGYTLSRTIRSKEQMQGATPCTILGFTANAQPEMLQLCIDAGMNGCLFKPVELDDLVNALTEVTPTEPVAREVPFDQEALERISGGNKAVSIRLLDQIKITVAEDLSKLEHLLESADLNALSELAHRIKGAAAIIRANELINSCVAVEQACNDGDTLQAQEQAQRMASALRALEQAIEQTNLGHEAT</sequence>
<evidence type="ECO:0000259" key="24">
    <source>
        <dbReference type="PROSITE" id="PS50894"/>
    </source>
</evidence>
<dbReference type="InterPro" id="IPR001638">
    <property type="entry name" value="Solute-binding_3/MltF_N"/>
</dbReference>
<evidence type="ECO:0000256" key="4">
    <source>
        <dbReference type="ARBA" id="ARBA00022475"/>
    </source>
</evidence>
<dbReference type="CDD" id="cd13705">
    <property type="entry name" value="PBP2_BvgS_D1"/>
    <property type="match status" value="1"/>
</dbReference>
<dbReference type="PRINTS" id="PR00344">
    <property type="entry name" value="BCTRLSENSOR"/>
</dbReference>
<evidence type="ECO:0000256" key="14">
    <source>
        <dbReference type="ARBA" id="ARBA00023012"/>
    </source>
</evidence>
<keyword evidence="10" id="KW-0547">Nucleotide-binding</keyword>
<evidence type="ECO:0000256" key="13">
    <source>
        <dbReference type="ARBA" id="ARBA00022989"/>
    </source>
</evidence>
<evidence type="ECO:0000256" key="12">
    <source>
        <dbReference type="ARBA" id="ARBA00022840"/>
    </source>
</evidence>
<comment type="catalytic activity">
    <reaction evidence="1">
        <text>ATP + protein L-histidine = ADP + protein N-phospho-L-histidine.</text>
        <dbReference type="EC" id="2.7.13.3"/>
    </reaction>
</comment>
<dbReference type="CDD" id="cd17546">
    <property type="entry name" value="REC_hyHK_CKI1_RcsC-like"/>
    <property type="match status" value="1"/>
</dbReference>
<evidence type="ECO:0000256" key="9">
    <source>
        <dbReference type="ARBA" id="ARBA00022729"/>
    </source>
</evidence>
<dbReference type="SMART" id="SM00387">
    <property type="entry name" value="HATPase_c"/>
    <property type="match status" value="1"/>
</dbReference>
<evidence type="ECO:0000256" key="7">
    <source>
        <dbReference type="ARBA" id="ARBA00022679"/>
    </source>
</evidence>
<dbReference type="InterPro" id="IPR004358">
    <property type="entry name" value="Sig_transdc_His_kin-like_C"/>
</dbReference>
<evidence type="ECO:0000256" key="17">
    <source>
        <dbReference type="PROSITE-ProRule" id="PRU00169"/>
    </source>
</evidence>
<dbReference type="GO" id="GO:0005886">
    <property type="term" value="C:plasma membrane"/>
    <property type="evidence" value="ECO:0007669"/>
    <property type="project" value="UniProtKB-SubCell"/>
</dbReference>
<evidence type="ECO:0000256" key="10">
    <source>
        <dbReference type="ARBA" id="ARBA00022741"/>
    </source>
</evidence>
<feature type="modified residue" description="4-aspartylphosphate" evidence="17">
    <location>
        <position position="1013"/>
    </location>
</feature>
<dbReference type="PROSITE" id="PS50113">
    <property type="entry name" value="PAC"/>
    <property type="match status" value="1"/>
</dbReference>
<dbReference type="SUPFAM" id="SSF47226">
    <property type="entry name" value="Histidine-containing phosphotransfer domain, HPT domain"/>
    <property type="match status" value="1"/>
</dbReference>
<feature type="domain" description="PAS" evidence="22">
    <location>
        <begin position="579"/>
        <end position="649"/>
    </location>
</feature>
<dbReference type="InterPro" id="IPR000014">
    <property type="entry name" value="PAS"/>
</dbReference>
<protein>
    <recommendedName>
        <fullName evidence="3">histidine kinase</fullName>
        <ecNumber evidence="3">2.7.13.3</ecNumber>
    </recommendedName>
</protein>
<dbReference type="EMBL" id="FZOG01000002">
    <property type="protein sequence ID" value="SNS21850.1"/>
    <property type="molecule type" value="Genomic_DNA"/>
</dbReference>
<dbReference type="GO" id="GO:0005524">
    <property type="term" value="F:ATP binding"/>
    <property type="evidence" value="ECO:0007669"/>
    <property type="project" value="UniProtKB-KW"/>
</dbReference>
<dbReference type="PANTHER" id="PTHR43047:SF72">
    <property type="entry name" value="OSMOSENSING HISTIDINE PROTEIN KINASE SLN1"/>
    <property type="match status" value="1"/>
</dbReference>
<evidence type="ECO:0000259" key="23">
    <source>
        <dbReference type="PROSITE" id="PS50113"/>
    </source>
</evidence>
<keyword evidence="13 18" id="KW-1133">Transmembrane helix</keyword>
<feature type="chain" id="PRO_5013280525" description="histidine kinase" evidence="19">
    <location>
        <begin position="24"/>
        <end position="1206"/>
    </location>
</feature>
<dbReference type="SUPFAM" id="SSF55874">
    <property type="entry name" value="ATPase domain of HSP90 chaperone/DNA topoisomerase II/histidine kinase"/>
    <property type="match status" value="1"/>
</dbReference>
<dbReference type="SMART" id="SM00388">
    <property type="entry name" value="HisKA"/>
    <property type="match status" value="1"/>
</dbReference>
<dbReference type="PROSITE" id="PS50109">
    <property type="entry name" value="HIS_KIN"/>
    <property type="match status" value="1"/>
</dbReference>
<dbReference type="RefSeq" id="WP_089359518.1">
    <property type="nucleotide sequence ID" value="NZ_FZOG01000002.1"/>
</dbReference>
<feature type="domain" description="Response regulatory" evidence="21">
    <location>
        <begin position="964"/>
        <end position="1083"/>
    </location>
</feature>
<keyword evidence="9 19" id="KW-0732">Signal</keyword>
<evidence type="ECO:0000313" key="26">
    <source>
        <dbReference type="Proteomes" id="UP000242915"/>
    </source>
</evidence>
<keyword evidence="15 18" id="KW-0472">Membrane</keyword>
<dbReference type="Gene3D" id="3.30.450.20">
    <property type="entry name" value="PAS domain"/>
    <property type="match status" value="1"/>
</dbReference>
<dbReference type="InterPro" id="IPR036890">
    <property type="entry name" value="HATPase_C_sf"/>
</dbReference>
<proteinExistence type="predicted"/>